<dbReference type="InterPro" id="IPR039774">
    <property type="entry name" value="Sin3-like"/>
</dbReference>
<dbReference type="PANTHER" id="PTHR12346:SF0">
    <property type="entry name" value="SIN3A, ISOFORM G"/>
    <property type="match status" value="1"/>
</dbReference>
<gene>
    <name evidence="6" type="ORF">PMKS-001859</name>
</gene>
<comment type="subcellular location">
    <subcellularLocation>
        <location evidence="1 4">Nucleus</location>
    </subcellularLocation>
</comment>
<dbReference type="InterPro" id="IPR003822">
    <property type="entry name" value="PAH"/>
</dbReference>
<evidence type="ECO:0000313" key="6">
    <source>
        <dbReference type="EMBL" id="GAV28388.1"/>
    </source>
</evidence>
<protein>
    <submittedName>
        <fullName evidence="6">Uncharacterized protein</fullName>
    </submittedName>
</protein>
<dbReference type="InterPro" id="IPR036600">
    <property type="entry name" value="PAH_sf"/>
</dbReference>
<name>A0A1Q2YFU7_9ASCO</name>
<accession>A0A1Q2YFU7</accession>
<feature type="region of interest" description="Disordered" evidence="5">
    <location>
        <begin position="1"/>
        <end position="95"/>
    </location>
</feature>
<evidence type="ECO:0000256" key="2">
    <source>
        <dbReference type="ARBA" id="ARBA00022491"/>
    </source>
</evidence>
<reference evidence="6 7" key="1">
    <citation type="submission" date="2016-08" db="EMBL/GenBank/DDBJ databases">
        <title>Whole genome shotgun sequence of Pichia membranifaciens KS47-1.</title>
        <authorList>
            <person name="Konishi M."/>
            <person name="Ishida M."/>
            <person name="Arakawa T."/>
            <person name="Kato Y."/>
            <person name="Horiuchi J."/>
        </authorList>
    </citation>
    <scope>NUCLEOTIDE SEQUENCE [LARGE SCALE GENOMIC DNA]</scope>
    <source>
        <strain evidence="6 7">KS47-1</strain>
    </source>
</reference>
<dbReference type="Proteomes" id="UP000186136">
    <property type="component" value="Unassembled WGS sequence"/>
</dbReference>
<keyword evidence="7" id="KW-1185">Reference proteome</keyword>
<dbReference type="PANTHER" id="PTHR12346">
    <property type="entry name" value="SIN3B-RELATED"/>
    <property type="match status" value="1"/>
</dbReference>
<evidence type="ECO:0000256" key="3">
    <source>
        <dbReference type="ARBA" id="ARBA00023242"/>
    </source>
</evidence>
<evidence type="ECO:0000313" key="7">
    <source>
        <dbReference type="Proteomes" id="UP000186136"/>
    </source>
</evidence>
<keyword evidence="3 4" id="KW-0539">Nucleus</keyword>
<dbReference type="SUPFAM" id="SSF47762">
    <property type="entry name" value="PAH2 domain"/>
    <property type="match status" value="1"/>
</dbReference>
<dbReference type="GO" id="GO:0070822">
    <property type="term" value="C:Sin3-type complex"/>
    <property type="evidence" value="ECO:0007669"/>
    <property type="project" value="TreeGrafter"/>
</dbReference>
<dbReference type="AlphaFoldDB" id="A0A1Q2YFU7"/>
<dbReference type="OrthoDB" id="10265969at2759"/>
<evidence type="ECO:0000256" key="1">
    <source>
        <dbReference type="ARBA" id="ARBA00004123"/>
    </source>
</evidence>
<organism evidence="6 7">
    <name type="scientific">Pichia membranifaciens</name>
    <dbReference type="NCBI Taxonomy" id="4926"/>
    <lineage>
        <taxon>Eukaryota</taxon>
        <taxon>Fungi</taxon>
        <taxon>Dikarya</taxon>
        <taxon>Ascomycota</taxon>
        <taxon>Saccharomycotina</taxon>
        <taxon>Pichiomycetes</taxon>
        <taxon>Pichiales</taxon>
        <taxon>Pichiaceae</taxon>
        <taxon>Pichia</taxon>
    </lineage>
</organism>
<dbReference type="Gene3D" id="1.20.1160.11">
    <property type="entry name" value="Paired amphipathic helix"/>
    <property type="match status" value="1"/>
</dbReference>
<sequence length="151" mass="15499">MSSWKPQSHADIGQKDPSVALPVPPTAAAAPAVAGASSASPGASSQPSAQTQAQTPSGGAGGPSVSSIQAFSHQQAPVLPPPSAIGNGKLPSVSDAAAAAAVDDQKGNPNYKPLNVKDALYYLDQVKLQFRNQTDVYNNFLDIMKDFKSQK</sequence>
<dbReference type="GO" id="GO:0000122">
    <property type="term" value="P:negative regulation of transcription by RNA polymerase II"/>
    <property type="evidence" value="ECO:0007669"/>
    <property type="project" value="TreeGrafter"/>
</dbReference>
<dbReference type="PROSITE" id="PS51477">
    <property type="entry name" value="PAH"/>
    <property type="match status" value="1"/>
</dbReference>
<evidence type="ECO:0000256" key="4">
    <source>
        <dbReference type="PROSITE-ProRule" id="PRU00810"/>
    </source>
</evidence>
<dbReference type="GO" id="GO:0003714">
    <property type="term" value="F:transcription corepressor activity"/>
    <property type="evidence" value="ECO:0007669"/>
    <property type="project" value="InterPro"/>
</dbReference>
<keyword evidence="2" id="KW-0678">Repressor</keyword>
<dbReference type="EMBL" id="BDGI01000067">
    <property type="protein sequence ID" value="GAV28388.1"/>
    <property type="molecule type" value="Genomic_DNA"/>
</dbReference>
<proteinExistence type="predicted"/>
<comment type="caution">
    <text evidence="6">The sequence shown here is derived from an EMBL/GenBank/DDBJ whole genome shotgun (WGS) entry which is preliminary data.</text>
</comment>
<evidence type="ECO:0000256" key="5">
    <source>
        <dbReference type="SAM" id="MobiDB-lite"/>
    </source>
</evidence>
<feature type="compositionally biased region" description="Low complexity" evidence="5">
    <location>
        <begin position="17"/>
        <end position="67"/>
    </location>
</feature>